<dbReference type="Proteomes" id="UP001157017">
    <property type="component" value="Unassembled WGS sequence"/>
</dbReference>
<dbReference type="CDD" id="cd06170">
    <property type="entry name" value="LuxR_C_like"/>
    <property type="match status" value="1"/>
</dbReference>
<feature type="domain" description="HTH luxR-type" evidence="5">
    <location>
        <begin position="13"/>
        <end position="78"/>
    </location>
</feature>
<dbReference type="PROSITE" id="PS50043">
    <property type="entry name" value="HTH_LUXR_2"/>
    <property type="match status" value="1"/>
</dbReference>
<sequence>MLRRSHGRTLRLPDGRTVGLTAREHETLQQAARDTSTTGVAARLGVSESTARWHIAGLVRKLGATSRQDAVRLAGLAPTGRTASLGAADAAVPGQRTRSAAAP</sequence>
<name>A0ABQ6JKK8_9ACTN</name>
<evidence type="ECO:0000313" key="7">
    <source>
        <dbReference type="Proteomes" id="UP001157017"/>
    </source>
</evidence>
<dbReference type="InterPro" id="IPR036388">
    <property type="entry name" value="WH-like_DNA-bd_sf"/>
</dbReference>
<keyword evidence="1" id="KW-0805">Transcription regulation</keyword>
<dbReference type="PANTHER" id="PTHR44688:SF16">
    <property type="entry name" value="DNA-BINDING TRANSCRIPTIONAL ACTIVATOR DEVR_DOSR"/>
    <property type="match status" value="1"/>
</dbReference>
<dbReference type="PANTHER" id="PTHR44688">
    <property type="entry name" value="DNA-BINDING TRANSCRIPTIONAL ACTIVATOR DEVR_DOSR"/>
    <property type="match status" value="1"/>
</dbReference>
<evidence type="ECO:0000313" key="6">
    <source>
        <dbReference type="EMBL" id="GMA88523.1"/>
    </source>
</evidence>
<evidence type="ECO:0000256" key="1">
    <source>
        <dbReference type="ARBA" id="ARBA00023015"/>
    </source>
</evidence>
<accession>A0ABQ6JKK8</accession>
<keyword evidence="7" id="KW-1185">Reference proteome</keyword>
<gene>
    <name evidence="6" type="ORF">GCM10025868_37730</name>
</gene>
<dbReference type="SUPFAM" id="SSF46894">
    <property type="entry name" value="C-terminal effector domain of the bipartite response regulators"/>
    <property type="match status" value="1"/>
</dbReference>
<keyword evidence="2" id="KW-0238">DNA-binding</keyword>
<dbReference type="InterPro" id="IPR016032">
    <property type="entry name" value="Sig_transdc_resp-reg_C-effctor"/>
</dbReference>
<protein>
    <recommendedName>
        <fullName evidence="5">HTH luxR-type domain-containing protein</fullName>
    </recommendedName>
</protein>
<feature type="region of interest" description="Disordered" evidence="4">
    <location>
        <begin position="78"/>
        <end position="103"/>
    </location>
</feature>
<dbReference type="SMART" id="SM00421">
    <property type="entry name" value="HTH_LUXR"/>
    <property type="match status" value="1"/>
</dbReference>
<evidence type="ECO:0000256" key="4">
    <source>
        <dbReference type="SAM" id="MobiDB-lite"/>
    </source>
</evidence>
<comment type="caution">
    <text evidence="6">The sequence shown here is derived from an EMBL/GenBank/DDBJ whole genome shotgun (WGS) entry which is preliminary data.</text>
</comment>
<dbReference type="EMBL" id="BSUZ01000001">
    <property type="protein sequence ID" value="GMA88523.1"/>
    <property type="molecule type" value="Genomic_DNA"/>
</dbReference>
<dbReference type="InterPro" id="IPR000792">
    <property type="entry name" value="Tscrpt_reg_LuxR_C"/>
</dbReference>
<dbReference type="Pfam" id="PF00196">
    <property type="entry name" value="GerE"/>
    <property type="match status" value="1"/>
</dbReference>
<dbReference type="PRINTS" id="PR00038">
    <property type="entry name" value="HTHLUXR"/>
</dbReference>
<keyword evidence="3" id="KW-0804">Transcription</keyword>
<evidence type="ECO:0000256" key="2">
    <source>
        <dbReference type="ARBA" id="ARBA00023125"/>
    </source>
</evidence>
<reference evidence="7" key="1">
    <citation type="journal article" date="2019" name="Int. J. Syst. Evol. Microbiol.">
        <title>The Global Catalogue of Microorganisms (GCM) 10K type strain sequencing project: providing services to taxonomists for standard genome sequencing and annotation.</title>
        <authorList>
            <consortium name="The Broad Institute Genomics Platform"/>
            <consortium name="The Broad Institute Genome Sequencing Center for Infectious Disease"/>
            <person name="Wu L."/>
            <person name="Ma J."/>
        </authorList>
    </citation>
    <scope>NUCLEOTIDE SEQUENCE [LARGE SCALE GENOMIC DNA]</scope>
    <source>
        <strain evidence="7">NBRC 108730</strain>
    </source>
</reference>
<organism evidence="6 7">
    <name type="scientific">Angustibacter aerolatus</name>
    <dbReference type="NCBI Taxonomy" id="1162965"/>
    <lineage>
        <taxon>Bacteria</taxon>
        <taxon>Bacillati</taxon>
        <taxon>Actinomycetota</taxon>
        <taxon>Actinomycetes</taxon>
        <taxon>Kineosporiales</taxon>
        <taxon>Kineosporiaceae</taxon>
    </lineage>
</organism>
<dbReference type="Gene3D" id="1.10.10.10">
    <property type="entry name" value="Winged helix-like DNA-binding domain superfamily/Winged helix DNA-binding domain"/>
    <property type="match status" value="1"/>
</dbReference>
<evidence type="ECO:0000256" key="3">
    <source>
        <dbReference type="ARBA" id="ARBA00023163"/>
    </source>
</evidence>
<evidence type="ECO:0000259" key="5">
    <source>
        <dbReference type="PROSITE" id="PS50043"/>
    </source>
</evidence>
<proteinExistence type="predicted"/>